<feature type="transmembrane region" description="Helical" evidence="6">
    <location>
        <begin position="36"/>
        <end position="54"/>
    </location>
</feature>
<evidence type="ECO:0000256" key="6">
    <source>
        <dbReference type="SAM" id="Phobius"/>
    </source>
</evidence>
<organism evidence="7 8">
    <name type="scientific">Ureibacillus thermophilus</name>
    <dbReference type="NCBI Taxonomy" id="367743"/>
    <lineage>
        <taxon>Bacteria</taxon>
        <taxon>Bacillati</taxon>
        <taxon>Bacillota</taxon>
        <taxon>Bacilli</taxon>
        <taxon>Bacillales</taxon>
        <taxon>Caryophanaceae</taxon>
        <taxon>Ureibacillus</taxon>
    </lineage>
</organism>
<feature type="transmembrane region" description="Helical" evidence="6">
    <location>
        <begin position="223"/>
        <end position="247"/>
    </location>
</feature>
<feature type="transmembrane region" description="Helical" evidence="6">
    <location>
        <begin position="6"/>
        <end position="27"/>
    </location>
</feature>
<evidence type="ECO:0000313" key="7">
    <source>
        <dbReference type="EMBL" id="QBK26063.1"/>
    </source>
</evidence>
<keyword evidence="2" id="KW-1003">Cell membrane</keyword>
<evidence type="ECO:0000256" key="4">
    <source>
        <dbReference type="ARBA" id="ARBA00022989"/>
    </source>
</evidence>
<keyword evidence="4 6" id="KW-1133">Transmembrane helix</keyword>
<sequence length="309" mass="33460">MDVIPLILVAAISGGTTLLFAVLGGILNEKAGVTNLGTEGIMLMGAVISATTYIRTESILFAVFVTLIVAGILGLVHAILCVTLRTNQTVTGLAMTLFGTGFSAYLGKPVAGLPISAKIPSFDIPGLSAIPFIGVMFQQFNLFILSSILLAIFLYVYMFKTSWGLHLKAVGDNPSTSDAMGISVVGIRYFHVIAGSMLMGLAGCYLVMVYSPSWIEGMTAGRGWIAIALIIFARWNPLFAIFGSYFFGGLDSLGFRLQLVEIAVPSYFLKMIPYIATILVLMFIGWKNRHKPSIEPKSLGIPYFREQRF</sequence>
<reference evidence="7 8" key="1">
    <citation type="submission" date="2019-02" db="EMBL/GenBank/DDBJ databases">
        <title>Ureibacillus thermophilus.</title>
        <authorList>
            <person name="Sunny J.S."/>
            <person name="Natarajan A."/>
            <person name="Saleena L.M."/>
        </authorList>
    </citation>
    <scope>NUCLEOTIDE SEQUENCE [LARGE SCALE GENOMIC DNA]</scope>
    <source>
        <strain evidence="7 8">LM102</strain>
    </source>
</reference>
<keyword evidence="5 6" id="KW-0472">Membrane</keyword>
<evidence type="ECO:0000313" key="8">
    <source>
        <dbReference type="Proteomes" id="UP000291151"/>
    </source>
</evidence>
<dbReference type="CDD" id="cd06580">
    <property type="entry name" value="TM_PBP1_transp_TpRbsC_like"/>
    <property type="match status" value="1"/>
</dbReference>
<feature type="transmembrane region" description="Helical" evidence="6">
    <location>
        <begin position="189"/>
        <end position="211"/>
    </location>
</feature>
<dbReference type="InterPro" id="IPR001851">
    <property type="entry name" value="ABC_transp_permease"/>
</dbReference>
<keyword evidence="8" id="KW-1185">Reference proteome</keyword>
<evidence type="ECO:0000256" key="5">
    <source>
        <dbReference type="ARBA" id="ARBA00023136"/>
    </source>
</evidence>
<dbReference type="PANTHER" id="PTHR43370:SF2">
    <property type="entry name" value="ABC TRANSPORTER PERMEASE PROTEIN"/>
    <property type="match status" value="1"/>
</dbReference>
<dbReference type="GO" id="GO:0005886">
    <property type="term" value="C:plasma membrane"/>
    <property type="evidence" value="ECO:0007669"/>
    <property type="project" value="UniProtKB-SubCell"/>
</dbReference>
<dbReference type="PANTHER" id="PTHR43370">
    <property type="entry name" value="SUGAR ABC TRANSPORTER INTEGRAL MEMBRANE PROTEIN-RELATED"/>
    <property type="match status" value="1"/>
</dbReference>
<feature type="transmembrane region" description="Helical" evidence="6">
    <location>
        <begin position="142"/>
        <end position="159"/>
    </location>
</feature>
<name>A0A4P6USH4_9BACL</name>
<dbReference type="KEGG" id="uth:DKZ56_09405"/>
<accession>A0A4P6USH4</accession>
<proteinExistence type="predicted"/>
<evidence type="ECO:0000256" key="3">
    <source>
        <dbReference type="ARBA" id="ARBA00022692"/>
    </source>
</evidence>
<dbReference type="Pfam" id="PF02653">
    <property type="entry name" value="BPD_transp_2"/>
    <property type="match status" value="1"/>
</dbReference>
<keyword evidence="3 6" id="KW-0812">Transmembrane</keyword>
<dbReference type="EMBL" id="CP036528">
    <property type="protein sequence ID" value="QBK26063.1"/>
    <property type="molecule type" value="Genomic_DNA"/>
</dbReference>
<comment type="subcellular location">
    <subcellularLocation>
        <location evidence="1">Cell membrane</location>
        <topology evidence="1">Multi-pass membrane protein</topology>
    </subcellularLocation>
</comment>
<gene>
    <name evidence="7" type="ORF">DKZ56_09405</name>
</gene>
<dbReference type="RefSeq" id="WP_208649755.1">
    <property type="nucleotide sequence ID" value="NZ_CP036528.1"/>
</dbReference>
<evidence type="ECO:0000256" key="2">
    <source>
        <dbReference type="ARBA" id="ARBA00022475"/>
    </source>
</evidence>
<dbReference type="Proteomes" id="UP000291151">
    <property type="component" value="Chromosome"/>
</dbReference>
<feature type="transmembrane region" description="Helical" evidence="6">
    <location>
        <begin position="60"/>
        <end position="82"/>
    </location>
</feature>
<dbReference type="AlphaFoldDB" id="A0A4P6USH4"/>
<feature type="transmembrane region" description="Helical" evidence="6">
    <location>
        <begin position="267"/>
        <end position="286"/>
    </location>
</feature>
<evidence type="ECO:0000256" key="1">
    <source>
        <dbReference type="ARBA" id="ARBA00004651"/>
    </source>
</evidence>
<dbReference type="GO" id="GO:0022857">
    <property type="term" value="F:transmembrane transporter activity"/>
    <property type="evidence" value="ECO:0007669"/>
    <property type="project" value="InterPro"/>
</dbReference>
<protein>
    <submittedName>
        <fullName evidence="7">ABC transporter permease</fullName>
    </submittedName>
</protein>